<protein>
    <submittedName>
        <fullName evidence="2">RT0821/Lpp0805 family surface protein</fullName>
    </submittedName>
</protein>
<sequence length="149" mass="15761">MGLRCFGRLTGLVGVILLTGCSLSALDVGEADIDRSLVTGAIAPPVESMSTPLPAMNHAGSEGFPAGTAALLQAMVAQLGPNLEGELPVSWADEDSGVQGVVSYMIEDANGNCRHFTTSRESFDGIRLYRGRLCVDPEFGWQIDEFEAV</sequence>
<name>A0ABW0T6L6_9HYPH</name>
<dbReference type="RefSeq" id="WP_223020084.1">
    <property type="nucleotide sequence ID" value="NZ_CP078143.1"/>
</dbReference>
<comment type="caution">
    <text evidence="2">The sequence shown here is derived from an EMBL/GenBank/DDBJ whole genome shotgun (WGS) entry which is preliminary data.</text>
</comment>
<feature type="domain" description="Surface antigen" evidence="1">
    <location>
        <begin position="29"/>
        <end position="147"/>
    </location>
</feature>
<accession>A0ABW0T6L6</accession>
<keyword evidence="3" id="KW-1185">Reference proteome</keyword>
<gene>
    <name evidence="2" type="ORF">ACFPOD_03130</name>
</gene>
<organism evidence="2 3">
    <name type="scientific">Nitratireductor kimnyeongensis</name>
    <dbReference type="NCBI Taxonomy" id="430679"/>
    <lineage>
        <taxon>Bacteria</taxon>
        <taxon>Pseudomonadati</taxon>
        <taxon>Pseudomonadota</taxon>
        <taxon>Alphaproteobacteria</taxon>
        <taxon>Hyphomicrobiales</taxon>
        <taxon>Phyllobacteriaceae</taxon>
        <taxon>Nitratireductor</taxon>
    </lineage>
</organism>
<evidence type="ECO:0000313" key="3">
    <source>
        <dbReference type="Proteomes" id="UP001596107"/>
    </source>
</evidence>
<evidence type="ECO:0000259" key="1">
    <source>
        <dbReference type="Pfam" id="PF16998"/>
    </source>
</evidence>
<dbReference type="Proteomes" id="UP001596107">
    <property type="component" value="Unassembled WGS sequence"/>
</dbReference>
<dbReference type="PROSITE" id="PS51257">
    <property type="entry name" value="PROKAR_LIPOPROTEIN"/>
    <property type="match status" value="1"/>
</dbReference>
<dbReference type="EMBL" id="JBHSNB010000001">
    <property type="protein sequence ID" value="MFC5584090.1"/>
    <property type="molecule type" value="Genomic_DNA"/>
</dbReference>
<dbReference type="InterPro" id="IPR032635">
    <property type="entry name" value="Anti_2"/>
</dbReference>
<evidence type="ECO:0000313" key="2">
    <source>
        <dbReference type="EMBL" id="MFC5584090.1"/>
    </source>
</evidence>
<reference evidence="3" key="1">
    <citation type="journal article" date="2019" name="Int. J. Syst. Evol. Microbiol.">
        <title>The Global Catalogue of Microorganisms (GCM) 10K type strain sequencing project: providing services to taxonomists for standard genome sequencing and annotation.</title>
        <authorList>
            <consortium name="The Broad Institute Genomics Platform"/>
            <consortium name="The Broad Institute Genome Sequencing Center for Infectious Disease"/>
            <person name="Wu L."/>
            <person name="Ma J."/>
        </authorList>
    </citation>
    <scope>NUCLEOTIDE SEQUENCE [LARGE SCALE GENOMIC DNA]</scope>
    <source>
        <strain evidence="3">JCM 3366</strain>
    </source>
</reference>
<dbReference type="Pfam" id="PF16998">
    <property type="entry name" value="17kDa_Anti_2"/>
    <property type="match status" value="1"/>
</dbReference>
<proteinExistence type="predicted"/>